<sequence>MFQAIILNRSHACSSLAAGRRNSAIFRGTCLALRLGTVRTRRCMSRAYADR</sequence>
<reference evidence="1 2" key="1">
    <citation type="submission" date="2009-02" db="EMBL/GenBank/DDBJ databases">
        <title>Draft genome sequence of Bifidobacterium pseudocatenulatum (DSM 20438).</title>
        <authorList>
            <person name="Sudarsanam P."/>
            <person name="Ley R."/>
            <person name="Guruge J."/>
            <person name="Turnbaugh P.J."/>
            <person name="Mahowald M."/>
            <person name="Liep D."/>
            <person name="Gordon J."/>
        </authorList>
    </citation>
    <scope>NUCLEOTIDE SEQUENCE [LARGE SCALE GENOMIC DNA]</scope>
    <source>
        <strain evidence="1 2">DSM 20438</strain>
    </source>
</reference>
<reference evidence="1 2" key="2">
    <citation type="submission" date="2009-02" db="EMBL/GenBank/DDBJ databases">
        <authorList>
            <person name="Fulton L."/>
            <person name="Clifton S."/>
            <person name="Fulton B."/>
            <person name="Xu J."/>
            <person name="Minx P."/>
            <person name="Pepin K.H."/>
            <person name="Johnson M."/>
            <person name="Bhonagiri V."/>
            <person name="Nash W.E."/>
            <person name="Mardis E.R."/>
            <person name="Wilson R.K."/>
        </authorList>
    </citation>
    <scope>NUCLEOTIDE SEQUENCE [LARGE SCALE GENOMIC DNA]</scope>
    <source>
        <strain evidence="1 2">DSM 20438</strain>
    </source>
</reference>
<name>C0BRH5_BIFPS</name>
<evidence type="ECO:0000313" key="1">
    <source>
        <dbReference type="EMBL" id="EEG71269.1"/>
    </source>
</evidence>
<organism evidence="1 2">
    <name type="scientific">Bifidobacterium pseudocatenulatum DSM 20438 = JCM 1200 = LMG 10505</name>
    <dbReference type="NCBI Taxonomy" id="547043"/>
    <lineage>
        <taxon>Bacteria</taxon>
        <taxon>Bacillati</taxon>
        <taxon>Actinomycetota</taxon>
        <taxon>Actinomycetes</taxon>
        <taxon>Bifidobacteriales</taxon>
        <taxon>Bifidobacteriaceae</taxon>
        <taxon>Bifidobacterium</taxon>
    </lineage>
</organism>
<protein>
    <submittedName>
        <fullName evidence="1">Uncharacterized protein</fullName>
    </submittedName>
</protein>
<evidence type="ECO:0000313" key="2">
    <source>
        <dbReference type="Proteomes" id="UP000003875"/>
    </source>
</evidence>
<dbReference type="Proteomes" id="UP000003875">
    <property type="component" value="Unassembled WGS sequence"/>
</dbReference>
<dbReference type="AlphaFoldDB" id="C0BRH5"/>
<accession>C0BRH5</accession>
<comment type="caution">
    <text evidence="1">The sequence shown here is derived from an EMBL/GenBank/DDBJ whole genome shotgun (WGS) entry which is preliminary data.</text>
</comment>
<gene>
    <name evidence="1" type="ORF">BIFPSEUDO_03239</name>
</gene>
<proteinExistence type="predicted"/>
<dbReference type="EMBL" id="ABXX02000002">
    <property type="protein sequence ID" value="EEG71269.1"/>
    <property type="molecule type" value="Genomic_DNA"/>
</dbReference>